<dbReference type="EMBL" id="RBPX01000349">
    <property type="protein sequence ID" value="RMO58497.1"/>
    <property type="molecule type" value="Genomic_DNA"/>
</dbReference>
<organism evidence="1 2">
    <name type="scientific">Pseudomonas syringae pv. aptata</name>
    <dbReference type="NCBI Taxonomy" id="83167"/>
    <lineage>
        <taxon>Bacteria</taxon>
        <taxon>Pseudomonadati</taxon>
        <taxon>Pseudomonadota</taxon>
        <taxon>Gammaproteobacteria</taxon>
        <taxon>Pseudomonadales</taxon>
        <taxon>Pseudomonadaceae</taxon>
        <taxon>Pseudomonas</taxon>
        <taxon>Pseudomonas syringae</taxon>
    </lineage>
</organism>
<evidence type="ECO:0000313" key="2">
    <source>
        <dbReference type="Proteomes" id="UP000274541"/>
    </source>
</evidence>
<proteinExistence type="predicted"/>
<sequence length="652" mass="74365">MHPEHFDLSSPVYLPITFESCSRLLNAEGAEMLGSLTDPELAAVLVIQNLAQAAPKDLTSDAIERVLAKLIAWAVDTSISINVGLSSEAQRLFDSRKLYFGLNIVKKLNLRFLLADEVSAREYLLHDGKWDVEYKIRHHRGNNPFREQMVTPIHREHWLSTEQDKLVRTFRANLDEDLHVQGYAGIGKSHLLGALIECLRPEKTLLIAQTPAKLETLRSRMGGARYGKTGFTFKDFALLLLHGPKFWSAGKLSTMLSKQALSTELHIIGFRAYDGRATLNICIKVLEQYCKSKDHSLSALHIPAFKLPLSSLESKVLLEYSIRLWTYFDKHPEHISSIGIETLFLIKKAALAGCVVPPRFTHILIDESQDIPSSLLRIIERGTQAVVTLGDEYQQVKSAIIKRKSDVRQTDITYSIRSGRNIERLVNPLIAQHSKKIKIPFEGARNADVDIEFYPENFLPPEGCVVMTASNWDIMKWAILIHDANSAFSFPAGEEQDFKKFMSTAIALFRPDFYSVEHHTDGLHPYFTDMPDWQHVRDAYKYDDSFLWIEAELEKGFKISDMNRLCRKIGPIGRTCMLMKAEAAGGMEFDRVLLTPELMTNVKFRTPYELDERICAVYIAISRAKKQLYIPYDVEEWITYQKQEGYRESPGY</sequence>
<dbReference type="SUPFAM" id="SSF52540">
    <property type="entry name" value="P-loop containing nucleoside triphosphate hydrolases"/>
    <property type="match status" value="1"/>
</dbReference>
<dbReference type="AlphaFoldDB" id="A0A0N8TA14"/>
<dbReference type="Gene3D" id="3.40.50.300">
    <property type="entry name" value="P-loop containing nucleotide triphosphate hydrolases"/>
    <property type="match status" value="1"/>
</dbReference>
<dbReference type="Proteomes" id="UP000274541">
    <property type="component" value="Unassembled WGS sequence"/>
</dbReference>
<accession>A0A0N8TA14</accession>
<comment type="caution">
    <text evidence="1">The sequence shown here is derived from an EMBL/GenBank/DDBJ whole genome shotgun (WGS) entry which is preliminary data.</text>
</comment>
<dbReference type="InterPro" id="IPR027417">
    <property type="entry name" value="P-loop_NTPase"/>
</dbReference>
<protein>
    <submittedName>
        <fullName evidence="1">Uncharacterized protein</fullName>
    </submittedName>
</protein>
<evidence type="ECO:0000313" key="1">
    <source>
        <dbReference type="EMBL" id="RMO58497.1"/>
    </source>
</evidence>
<name>A0A0N8TA14_PSEAP</name>
<reference evidence="1 2" key="1">
    <citation type="submission" date="2018-08" db="EMBL/GenBank/DDBJ databases">
        <title>Recombination of ecologically and evolutionarily significant loci maintains genetic cohesion in the Pseudomonas syringae species complex.</title>
        <authorList>
            <person name="Dillon M."/>
            <person name="Thakur S."/>
            <person name="Almeida R.N.D."/>
            <person name="Weir B.S."/>
            <person name="Guttman D.S."/>
        </authorList>
    </citation>
    <scope>NUCLEOTIDE SEQUENCE [LARGE SCALE GENOMIC DNA]</scope>
    <source>
        <strain evidence="1 2">ICMP 4388</strain>
    </source>
</reference>
<dbReference type="RefSeq" id="WP_057445191.1">
    <property type="nucleotide sequence ID" value="NZ_JBPDUT010000002.1"/>
</dbReference>
<gene>
    <name evidence="1" type="ORF">ALQ37_02453</name>
</gene>